<protein>
    <submittedName>
        <fullName evidence="1">1-pyrroline-5-carboxylate dehydrogenase</fullName>
    </submittedName>
</protein>
<proteinExistence type="predicted"/>
<gene>
    <name evidence="1" type="ORF">O1D97_14045</name>
</gene>
<comment type="caution">
    <text evidence="1">The sequence shown here is derived from an EMBL/GenBank/DDBJ whole genome shotgun (WGS) entry which is preliminary data.</text>
</comment>
<reference evidence="1" key="1">
    <citation type="submission" date="2022-12" db="EMBL/GenBank/DDBJ databases">
        <title>Marinomonas 15G1-11 sp. nov, isolated from marine algae.</title>
        <authorList>
            <person name="Butt M."/>
            <person name="Choi D.G."/>
            <person name="Kim J.M."/>
            <person name="Lee J.K."/>
            <person name="Baek J.H."/>
            <person name="Jeon C.O."/>
        </authorList>
    </citation>
    <scope>NUCLEOTIDE SEQUENCE</scope>
    <source>
        <strain evidence="1">15G1-11</strain>
    </source>
</reference>
<accession>A0ABT4JWS6</accession>
<evidence type="ECO:0000313" key="1">
    <source>
        <dbReference type="EMBL" id="MCZ2722701.1"/>
    </source>
</evidence>
<sequence length="229" mass="24544">MTLKQPAQIQTALTSLDQWEQLGIEERARLLNISIASLSDKPKQMAQWQLSNALSHVGENVLLPGPTGEKNELSTQGRGIFLCTSFLGDDIKEHETAIIGQIYAALIAGNTVITGSKFGNSIAEQLAKVLPKGVIQGVSTEVEETIIDSQLIAGVAALTSVEKAIELSQRLAKKDGVICQLVEETHPVDLPTIANPGYILRFITERTVSINTTAIGGNATLLELGSMEE</sequence>
<evidence type="ECO:0000313" key="2">
    <source>
        <dbReference type="Proteomes" id="UP001149719"/>
    </source>
</evidence>
<dbReference type="Proteomes" id="UP001149719">
    <property type="component" value="Unassembled WGS sequence"/>
</dbReference>
<keyword evidence="2" id="KW-1185">Reference proteome</keyword>
<name>A0ABT4JWS6_9GAMM</name>
<organism evidence="1 2">
    <name type="scientific">Marinomonas phaeophyticola</name>
    <dbReference type="NCBI Taxonomy" id="3004091"/>
    <lineage>
        <taxon>Bacteria</taxon>
        <taxon>Pseudomonadati</taxon>
        <taxon>Pseudomonadota</taxon>
        <taxon>Gammaproteobacteria</taxon>
        <taxon>Oceanospirillales</taxon>
        <taxon>Oceanospirillaceae</taxon>
        <taxon>Marinomonas</taxon>
    </lineage>
</organism>
<dbReference type="RefSeq" id="WP_269126530.1">
    <property type="nucleotide sequence ID" value="NZ_JAPUBN010000018.1"/>
</dbReference>
<dbReference type="EMBL" id="JAPUBN010000018">
    <property type="protein sequence ID" value="MCZ2722701.1"/>
    <property type="molecule type" value="Genomic_DNA"/>
</dbReference>